<evidence type="ECO:0000256" key="19">
    <source>
        <dbReference type="SAM" id="SignalP"/>
    </source>
</evidence>
<dbReference type="Proteomes" id="UP000472272">
    <property type="component" value="Chromosome 11"/>
</dbReference>
<proteinExistence type="inferred from homology"/>
<dbReference type="FunFam" id="1.20.1070.10:FF:000040">
    <property type="entry name" value="Coagulation factor 2 (thrombin) receptor"/>
    <property type="match status" value="1"/>
</dbReference>
<keyword evidence="4 17" id="KW-0812">Transmembrane</keyword>
<gene>
    <name evidence="21" type="primary">LOC114606636</name>
</gene>
<evidence type="ECO:0000256" key="6">
    <source>
        <dbReference type="ARBA" id="ARBA00022729"/>
    </source>
</evidence>
<reference evidence="21" key="3">
    <citation type="submission" date="2025-09" db="UniProtKB">
        <authorList>
            <consortium name="Ensembl"/>
        </authorList>
    </citation>
    <scope>IDENTIFICATION</scope>
</reference>
<dbReference type="GO" id="GO:0015057">
    <property type="term" value="F:thrombin-activated receptor activity"/>
    <property type="evidence" value="ECO:0007669"/>
    <property type="project" value="InterPro"/>
</dbReference>
<dbReference type="Gene3D" id="1.20.1070.10">
    <property type="entry name" value="Rhodopsin 7-helix transmembrane proteins"/>
    <property type="match status" value="1"/>
</dbReference>
<evidence type="ECO:0000256" key="18">
    <source>
        <dbReference type="SAM" id="Phobius"/>
    </source>
</evidence>
<evidence type="ECO:0000256" key="11">
    <source>
        <dbReference type="ARBA" id="ARBA00023157"/>
    </source>
</evidence>
<feature type="transmembrane region" description="Helical" evidence="18">
    <location>
        <begin position="106"/>
        <end position="127"/>
    </location>
</feature>
<keyword evidence="6 19" id="KW-0732">Signal</keyword>
<keyword evidence="3" id="KW-1003">Cell membrane</keyword>
<keyword evidence="22" id="KW-1185">Reference proteome</keyword>
<dbReference type="PANTHER" id="PTHR24232">
    <property type="entry name" value="G-PROTEIN COUPLED RECEPTOR"/>
    <property type="match status" value="1"/>
</dbReference>
<evidence type="ECO:0000256" key="15">
    <source>
        <dbReference type="ARBA" id="ARBA00031780"/>
    </source>
</evidence>
<evidence type="ECO:0000256" key="4">
    <source>
        <dbReference type="ARBA" id="ARBA00022692"/>
    </source>
</evidence>
<keyword evidence="7 18" id="KW-1133">Transmembrane helix</keyword>
<dbReference type="InterPro" id="IPR000276">
    <property type="entry name" value="GPCR_Rhodpsn"/>
</dbReference>
<evidence type="ECO:0000256" key="13">
    <source>
        <dbReference type="ARBA" id="ARBA00023180"/>
    </source>
</evidence>
<feature type="transmembrane region" description="Helical" evidence="18">
    <location>
        <begin position="136"/>
        <end position="155"/>
    </location>
</feature>
<dbReference type="GO" id="GO:0007596">
    <property type="term" value="P:blood coagulation"/>
    <property type="evidence" value="ECO:0007669"/>
    <property type="project" value="UniProtKB-KW"/>
</dbReference>
<evidence type="ECO:0000256" key="3">
    <source>
        <dbReference type="ARBA" id="ARBA00022475"/>
    </source>
</evidence>
<evidence type="ECO:0000313" key="21">
    <source>
        <dbReference type="Ensembl" id="ENSPMRP00000026227.1"/>
    </source>
</evidence>
<dbReference type="SMART" id="SM01381">
    <property type="entry name" value="7TM_GPCR_Srsx"/>
    <property type="match status" value="1"/>
</dbReference>
<keyword evidence="11 16" id="KW-1015">Disulfide bond</keyword>
<dbReference type="PRINTS" id="PR00237">
    <property type="entry name" value="GPCRRHODOPSN"/>
</dbReference>
<feature type="transmembrane region" description="Helical" evidence="18">
    <location>
        <begin position="349"/>
        <end position="372"/>
    </location>
</feature>
<feature type="signal peptide" evidence="19">
    <location>
        <begin position="1"/>
        <end position="23"/>
    </location>
</feature>
<keyword evidence="13" id="KW-0325">Glycoprotein</keyword>
<dbReference type="Ensembl" id="ENSPMRT00000027831.1">
    <property type="protein sequence ID" value="ENSPMRP00000026227.1"/>
    <property type="gene ID" value="ENSPMRG00000016973.1"/>
</dbReference>
<dbReference type="KEGG" id="pmua:114606636"/>
<dbReference type="GO" id="GO:0035025">
    <property type="term" value="P:positive regulation of Rho protein signal transduction"/>
    <property type="evidence" value="ECO:0007669"/>
    <property type="project" value="TreeGrafter"/>
</dbReference>
<evidence type="ECO:0000256" key="8">
    <source>
        <dbReference type="ARBA" id="ARBA00023040"/>
    </source>
</evidence>
<evidence type="ECO:0000256" key="10">
    <source>
        <dbReference type="ARBA" id="ARBA00023136"/>
    </source>
</evidence>
<dbReference type="GO" id="GO:0005886">
    <property type="term" value="C:plasma membrane"/>
    <property type="evidence" value="ECO:0007669"/>
    <property type="project" value="UniProtKB-SubCell"/>
</dbReference>
<evidence type="ECO:0000256" key="17">
    <source>
        <dbReference type="RuleBase" id="RU000688"/>
    </source>
</evidence>
<keyword evidence="9" id="KW-0094">Blood coagulation</keyword>
<dbReference type="InterPro" id="IPR017452">
    <property type="entry name" value="GPCR_Rhodpsn_7TM"/>
</dbReference>
<feature type="transmembrane region" description="Helical" evidence="18">
    <location>
        <begin position="217"/>
        <end position="237"/>
    </location>
</feature>
<reference evidence="21" key="2">
    <citation type="submission" date="2025-08" db="UniProtKB">
        <authorList>
            <consortium name="Ensembl"/>
        </authorList>
    </citation>
    <scope>IDENTIFICATION</scope>
</reference>
<dbReference type="PRINTS" id="PR01428">
    <property type="entry name" value="PROTEASEAR"/>
</dbReference>
<sequence length="426" mass="47639">MGQPPVSLLLLGCSAVLVCPLLCLPSSGNESFAQIGPKTFPYSTEEEYEKIPLGDDDIENDSEFGSGSINESISPRETRMLPPKPISGDVKEYLTSGWLTIFVPSVYTLVVVLSLPLNIMAILVFLIKMKVKKPAAVYMLSLASADVLFVSVLPFKIVYHFSGNNWAFGPEMCRFVTATFYCNMYCSILLMMVISMDRFLAVVYPMQSLSWRTRRRAFVVCLAIWLVAIAGVIPLLINEQTQRIPQLNITTCHDVLNKDDLKGYYLIFFTIFSSLFFFVPLIVSAVCYVCIIRSLSSSNVAAKQSKKTRALLLSVAVFSIFIMCFGPTNVLLLIHYISFSYKNYLGNIYFAYLICVCTSSISCCIDPLIYYYTSSECQRHLINLFCCKKTSESCSTSTSGQLMTRTSRRGTCTSTLGNSVYRKLLT</sequence>
<dbReference type="PANTHER" id="PTHR24232:SF20">
    <property type="entry name" value="PROTEINASE-ACTIVATED RECEPTOR 1"/>
    <property type="match status" value="1"/>
</dbReference>
<organism evidence="21 22">
    <name type="scientific">Podarcis muralis</name>
    <name type="common">Wall lizard</name>
    <name type="synonym">Lacerta muralis</name>
    <dbReference type="NCBI Taxonomy" id="64176"/>
    <lineage>
        <taxon>Eukaryota</taxon>
        <taxon>Metazoa</taxon>
        <taxon>Chordata</taxon>
        <taxon>Craniata</taxon>
        <taxon>Vertebrata</taxon>
        <taxon>Euteleostomi</taxon>
        <taxon>Lepidosauria</taxon>
        <taxon>Squamata</taxon>
        <taxon>Bifurcata</taxon>
        <taxon>Unidentata</taxon>
        <taxon>Episquamata</taxon>
        <taxon>Laterata</taxon>
        <taxon>Lacertibaenia</taxon>
        <taxon>Lacertidae</taxon>
        <taxon>Podarcis</taxon>
    </lineage>
</organism>
<keyword evidence="14 17" id="KW-0807">Transducer</keyword>
<dbReference type="GeneID" id="114606636"/>
<dbReference type="RefSeq" id="XP_028604909.1">
    <property type="nucleotide sequence ID" value="XM_028749076.1"/>
</dbReference>
<dbReference type="Pfam" id="PF00001">
    <property type="entry name" value="7tm_1"/>
    <property type="match status" value="1"/>
</dbReference>
<evidence type="ECO:0000256" key="14">
    <source>
        <dbReference type="ARBA" id="ARBA00023224"/>
    </source>
</evidence>
<reference evidence="21 22" key="1">
    <citation type="journal article" date="2019" name="Proc. Natl. Acad. Sci. U.S.A.">
        <title>Regulatory changes in pterin and carotenoid genes underlie balanced color polymorphisms in the wall lizard.</title>
        <authorList>
            <person name="Andrade P."/>
            <person name="Pinho C."/>
            <person name="Perez I de Lanuza G."/>
            <person name="Afonso S."/>
            <person name="Brejcha J."/>
            <person name="Rubin C.J."/>
            <person name="Wallerman O."/>
            <person name="Pereira P."/>
            <person name="Sabatino S.J."/>
            <person name="Bellati A."/>
            <person name="Pellitteri-Rosa D."/>
            <person name="Bosakova Z."/>
            <person name="Bunikis I."/>
            <person name="Carretero M.A."/>
            <person name="Feiner N."/>
            <person name="Marsik P."/>
            <person name="Pauperio F."/>
            <person name="Salvi D."/>
            <person name="Soler L."/>
            <person name="While G.M."/>
            <person name="Uller T."/>
            <person name="Font E."/>
            <person name="Andersson L."/>
            <person name="Carneiro M."/>
        </authorList>
    </citation>
    <scope>NUCLEOTIDE SEQUENCE</scope>
</reference>
<dbReference type="SUPFAM" id="SSF81321">
    <property type="entry name" value="Family A G protein-coupled receptor-like"/>
    <property type="match status" value="1"/>
</dbReference>
<dbReference type="PROSITE" id="PS50262">
    <property type="entry name" value="G_PROTEIN_RECEP_F1_2"/>
    <property type="match status" value="1"/>
</dbReference>
<keyword evidence="5" id="KW-0356">Hemostasis</keyword>
<evidence type="ECO:0000256" key="12">
    <source>
        <dbReference type="ARBA" id="ARBA00023170"/>
    </source>
</evidence>
<dbReference type="CDD" id="cd15369">
    <property type="entry name" value="7tmA_PAR1"/>
    <property type="match status" value="1"/>
</dbReference>
<evidence type="ECO:0000256" key="7">
    <source>
        <dbReference type="ARBA" id="ARBA00022989"/>
    </source>
</evidence>
<accession>A0A670JTH3</accession>
<evidence type="ECO:0000256" key="9">
    <source>
        <dbReference type="ARBA" id="ARBA00023084"/>
    </source>
</evidence>
<comment type="subcellular location">
    <subcellularLocation>
        <location evidence="1">Cell membrane</location>
        <topology evidence="1">Multi-pass membrane protein</topology>
    </subcellularLocation>
</comment>
<evidence type="ECO:0000259" key="20">
    <source>
        <dbReference type="PROSITE" id="PS50262"/>
    </source>
</evidence>
<feature type="transmembrane region" description="Helical" evidence="18">
    <location>
        <begin position="264"/>
        <end position="291"/>
    </location>
</feature>
<dbReference type="PRINTS" id="PR00908">
    <property type="entry name" value="THROMBINR"/>
</dbReference>
<feature type="transmembrane region" description="Helical" evidence="18">
    <location>
        <begin position="175"/>
        <end position="196"/>
    </location>
</feature>
<dbReference type="OMA" id="QCQKQVA"/>
<evidence type="ECO:0000256" key="16">
    <source>
        <dbReference type="PIRSR" id="PIRSR603912-52"/>
    </source>
</evidence>
<keyword evidence="12 17" id="KW-0675">Receptor</keyword>
<feature type="transmembrane region" description="Helical" evidence="18">
    <location>
        <begin position="311"/>
        <end position="337"/>
    </location>
</feature>
<evidence type="ECO:0000256" key="2">
    <source>
        <dbReference type="ARBA" id="ARBA00019705"/>
    </source>
</evidence>
<keyword evidence="8 17" id="KW-0297">G-protein coupled receptor</keyword>
<feature type="chain" id="PRO_5025680758" description="Proteinase-activated receptor 1" evidence="19">
    <location>
        <begin position="24"/>
        <end position="426"/>
    </location>
</feature>
<evidence type="ECO:0000256" key="5">
    <source>
        <dbReference type="ARBA" id="ARBA00022696"/>
    </source>
</evidence>
<dbReference type="GeneTree" id="ENSGT01050000244840"/>
<dbReference type="AlphaFoldDB" id="A0A670JTH3"/>
<dbReference type="GO" id="GO:0007200">
    <property type="term" value="P:phospholipase C-activating G protein-coupled receptor signaling pathway"/>
    <property type="evidence" value="ECO:0007669"/>
    <property type="project" value="TreeGrafter"/>
</dbReference>
<dbReference type="InterPro" id="IPR000935">
    <property type="entry name" value="Thrmbn_rcpt"/>
</dbReference>
<feature type="disulfide bond" evidence="16">
    <location>
        <begin position="173"/>
        <end position="252"/>
    </location>
</feature>
<protein>
    <recommendedName>
        <fullName evidence="2">Proteinase-activated receptor 1</fullName>
    </recommendedName>
    <alternativeName>
        <fullName evidence="15">Thrombin receptor</fullName>
    </alternativeName>
</protein>
<evidence type="ECO:0000256" key="1">
    <source>
        <dbReference type="ARBA" id="ARBA00004651"/>
    </source>
</evidence>
<comment type="similarity">
    <text evidence="17">Belongs to the G-protein coupled receptor 1 family.</text>
</comment>
<dbReference type="PROSITE" id="PS00237">
    <property type="entry name" value="G_PROTEIN_RECEP_F1_1"/>
    <property type="match status" value="1"/>
</dbReference>
<dbReference type="GO" id="GO:0030194">
    <property type="term" value="P:positive regulation of blood coagulation"/>
    <property type="evidence" value="ECO:0007669"/>
    <property type="project" value="TreeGrafter"/>
</dbReference>
<dbReference type="OrthoDB" id="8881832at2759"/>
<dbReference type="InterPro" id="IPR003912">
    <property type="entry name" value="Protea_act_rcpt"/>
</dbReference>
<name>A0A670JTH3_PODMU</name>
<keyword evidence="10 18" id="KW-0472">Membrane</keyword>
<evidence type="ECO:0000313" key="22">
    <source>
        <dbReference type="Proteomes" id="UP000472272"/>
    </source>
</evidence>
<feature type="domain" description="G-protein coupled receptors family 1 profile" evidence="20">
    <location>
        <begin position="117"/>
        <end position="370"/>
    </location>
</feature>